<evidence type="ECO:0000256" key="1">
    <source>
        <dbReference type="SAM" id="Phobius"/>
    </source>
</evidence>
<accession>A0A9W7DPD0</accession>
<evidence type="ECO:0000313" key="3">
    <source>
        <dbReference type="Proteomes" id="UP001165160"/>
    </source>
</evidence>
<evidence type="ECO:0000313" key="2">
    <source>
        <dbReference type="EMBL" id="GMH49712.1"/>
    </source>
</evidence>
<sequence length="301" mass="33379">MNRAVSTKLICVSDPEAIQIGKNLIPSLKSKKLVEAGVDVWKLQNKAIKELMEKHDWFLPMIVIMSKGIVKTAAWGLLWRVTIGGALSLGDLATDILVLLQFWNGGDKMSTFKDLSLISLSASILLQLMVVTFQNRKKKISKLLKEWAIVLIGMKGPWDAYRVAIGAEQEKDTEFDPIMEMSFSKGIEIFAESIPAILIQSSAILMAIYLVMKIVRGDFTYWLPLEGCLKILMSILMRVAVQIIAAFTGTNAGVSRMDLLRAKRASRNAKIQPLGGTGSSLVGGLDQEEFKREMSRRGSLF</sequence>
<dbReference type="Proteomes" id="UP001165160">
    <property type="component" value="Unassembled WGS sequence"/>
</dbReference>
<protein>
    <submittedName>
        <fullName evidence="2">Uncharacterized protein</fullName>
    </submittedName>
</protein>
<feature type="transmembrane region" description="Helical" evidence="1">
    <location>
        <begin position="189"/>
        <end position="211"/>
    </location>
</feature>
<feature type="transmembrane region" description="Helical" evidence="1">
    <location>
        <begin position="77"/>
        <end position="103"/>
    </location>
</feature>
<keyword evidence="1" id="KW-0472">Membrane</keyword>
<dbReference type="EMBL" id="BRXX01000602">
    <property type="protein sequence ID" value="GMH49712.1"/>
    <property type="molecule type" value="Genomic_DNA"/>
</dbReference>
<reference evidence="3" key="1">
    <citation type="journal article" date="2023" name="Commun. Biol.">
        <title>Genome analysis of Parmales, the sister group of diatoms, reveals the evolutionary specialization of diatoms from phago-mixotrophs to photoautotrophs.</title>
        <authorList>
            <person name="Ban H."/>
            <person name="Sato S."/>
            <person name="Yoshikawa S."/>
            <person name="Yamada K."/>
            <person name="Nakamura Y."/>
            <person name="Ichinomiya M."/>
            <person name="Sato N."/>
            <person name="Blanc-Mathieu R."/>
            <person name="Endo H."/>
            <person name="Kuwata A."/>
            <person name="Ogata H."/>
        </authorList>
    </citation>
    <scope>NUCLEOTIDE SEQUENCE [LARGE SCALE GENOMIC DNA]</scope>
    <source>
        <strain evidence="3">NIES 3699</strain>
    </source>
</reference>
<keyword evidence="1" id="KW-1133">Transmembrane helix</keyword>
<feature type="transmembrane region" description="Helical" evidence="1">
    <location>
        <begin position="231"/>
        <end position="254"/>
    </location>
</feature>
<feature type="transmembrane region" description="Helical" evidence="1">
    <location>
        <begin position="115"/>
        <end position="133"/>
    </location>
</feature>
<name>A0A9W7DPD0_9STRA</name>
<proteinExistence type="predicted"/>
<comment type="caution">
    <text evidence="2">The sequence shown here is derived from an EMBL/GenBank/DDBJ whole genome shotgun (WGS) entry which is preliminary data.</text>
</comment>
<organism evidence="2 3">
    <name type="scientific">Triparma verrucosa</name>
    <dbReference type="NCBI Taxonomy" id="1606542"/>
    <lineage>
        <taxon>Eukaryota</taxon>
        <taxon>Sar</taxon>
        <taxon>Stramenopiles</taxon>
        <taxon>Ochrophyta</taxon>
        <taxon>Bolidophyceae</taxon>
        <taxon>Parmales</taxon>
        <taxon>Triparmaceae</taxon>
        <taxon>Triparma</taxon>
    </lineage>
</organism>
<dbReference type="AlphaFoldDB" id="A0A9W7DPD0"/>
<keyword evidence="3" id="KW-1185">Reference proteome</keyword>
<keyword evidence="1" id="KW-0812">Transmembrane</keyword>
<gene>
    <name evidence="2" type="ORF">TrVE_jg2396</name>
</gene>